<dbReference type="InterPro" id="IPR019734">
    <property type="entry name" value="TPR_rpt"/>
</dbReference>
<gene>
    <name evidence="2" type="ORF">KB584_03930</name>
</gene>
<dbReference type="EMBL" id="JAGQEX010000006">
    <property type="protein sequence ID" value="MDV5976615.1"/>
    <property type="molecule type" value="Genomic_DNA"/>
</dbReference>
<name>A0AAE4Q872_STRCB</name>
<organism evidence="2 3">
    <name type="scientific">Streptococcus canis</name>
    <dbReference type="NCBI Taxonomy" id="1329"/>
    <lineage>
        <taxon>Bacteria</taxon>
        <taxon>Bacillati</taxon>
        <taxon>Bacillota</taxon>
        <taxon>Bacilli</taxon>
        <taxon>Lactobacillales</taxon>
        <taxon>Streptococcaceae</taxon>
        <taxon>Streptococcus</taxon>
    </lineage>
</organism>
<evidence type="ECO:0008006" key="4">
    <source>
        <dbReference type="Google" id="ProtNLM"/>
    </source>
</evidence>
<dbReference type="PROSITE" id="PS50005">
    <property type="entry name" value="TPR"/>
    <property type="match status" value="1"/>
</dbReference>
<reference evidence="2" key="1">
    <citation type="submission" date="2021-04" db="EMBL/GenBank/DDBJ databases">
        <title>Draft genomes of 20 S. canis strains.</title>
        <authorList>
            <person name="Pagnossin D."/>
            <person name="Weir W."/>
            <person name="Smith A."/>
            <person name="Ure R."/>
            <person name="Oravcova K."/>
        </authorList>
    </citation>
    <scope>NUCLEOTIDE SEQUENCE</scope>
    <source>
        <strain evidence="2">284</strain>
    </source>
</reference>
<dbReference type="InterPro" id="IPR011990">
    <property type="entry name" value="TPR-like_helical_dom_sf"/>
</dbReference>
<proteinExistence type="predicted"/>
<dbReference type="Proteomes" id="UP001186118">
    <property type="component" value="Unassembled WGS sequence"/>
</dbReference>
<feature type="repeat" description="TPR" evidence="1">
    <location>
        <begin position="46"/>
        <end position="79"/>
    </location>
</feature>
<dbReference type="AlphaFoldDB" id="A0AAE4Q872"/>
<evidence type="ECO:0000256" key="1">
    <source>
        <dbReference type="PROSITE-ProRule" id="PRU00339"/>
    </source>
</evidence>
<dbReference type="Gene3D" id="1.25.40.10">
    <property type="entry name" value="Tetratricopeptide repeat domain"/>
    <property type="match status" value="1"/>
</dbReference>
<evidence type="ECO:0000313" key="3">
    <source>
        <dbReference type="Proteomes" id="UP001186118"/>
    </source>
</evidence>
<comment type="caution">
    <text evidence="2">The sequence shown here is derived from an EMBL/GenBank/DDBJ whole genome shotgun (WGS) entry which is preliminary data.</text>
</comment>
<evidence type="ECO:0000313" key="2">
    <source>
        <dbReference type="EMBL" id="MDV5976615.1"/>
    </source>
</evidence>
<keyword evidence="1" id="KW-0802">TPR repeat</keyword>
<accession>A0AAE4Q872</accession>
<sequence>MMRLVKKTQIDRKLLINQTKALLAKRKYNDCFELLADDMKKNPHLPEPHNLMGILLEEKGDHLLAMKHFRVALDLDPTYLPAEYNLEHYGSFSPSGHCAYDKKDCLHHHSSLGVANRLFLRH</sequence>
<dbReference type="SUPFAM" id="SSF48452">
    <property type="entry name" value="TPR-like"/>
    <property type="match status" value="1"/>
</dbReference>
<protein>
    <recommendedName>
        <fullName evidence="4">Tetratricopeptide repeat protein</fullName>
    </recommendedName>
</protein>